<gene>
    <name evidence="1" type="ORF">GCM10010912_17900</name>
</gene>
<reference evidence="1" key="2">
    <citation type="submission" date="2020-09" db="EMBL/GenBank/DDBJ databases">
        <authorList>
            <person name="Sun Q."/>
            <person name="Zhou Y."/>
        </authorList>
    </citation>
    <scope>NUCLEOTIDE SEQUENCE</scope>
    <source>
        <strain evidence="1">CGMCC 1.16134</strain>
    </source>
</reference>
<dbReference type="AlphaFoldDB" id="A0A917C6H9"/>
<keyword evidence="2" id="KW-1185">Reference proteome</keyword>
<evidence type="ECO:0000313" key="1">
    <source>
        <dbReference type="EMBL" id="GGF73128.1"/>
    </source>
</evidence>
<organism evidence="1 2">
    <name type="scientific">Paenibacillus albidus</name>
    <dbReference type="NCBI Taxonomy" id="2041023"/>
    <lineage>
        <taxon>Bacteria</taxon>
        <taxon>Bacillati</taxon>
        <taxon>Bacillota</taxon>
        <taxon>Bacilli</taxon>
        <taxon>Bacillales</taxon>
        <taxon>Paenibacillaceae</taxon>
        <taxon>Paenibacillus</taxon>
    </lineage>
</organism>
<dbReference type="EMBL" id="BMKR01000006">
    <property type="protein sequence ID" value="GGF73128.1"/>
    <property type="molecule type" value="Genomic_DNA"/>
</dbReference>
<name>A0A917C6H9_9BACL</name>
<evidence type="ECO:0000313" key="2">
    <source>
        <dbReference type="Proteomes" id="UP000637643"/>
    </source>
</evidence>
<dbReference type="Proteomes" id="UP000637643">
    <property type="component" value="Unassembled WGS sequence"/>
</dbReference>
<proteinExistence type="predicted"/>
<sequence length="131" mass="14621">MTQVQDMTNQQLNRALAELMGYSIREYMYSFGLINPYGSVLIEIESVDDAWAYAPDYCTDPADSLEVQTAACEVHGELYIWNLAIVQGWVGGTIISRKEAIRIATARPRERAEAAYITLSQALNGADRIDL</sequence>
<dbReference type="RefSeq" id="WP_189023994.1">
    <property type="nucleotide sequence ID" value="NZ_BMKR01000006.1"/>
</dbReference>
<protein>
    <submittedName>
        <fullName evidence="1">Uncharacterized protein</fullName>
    </submittedName>
</protein>
<comment type="caution">
    <text evidence="1">The sequence shown here is derived from an EMBL/GenBank/DDBJ whole genome shotgun (WGS) entry which is preliminary data.</text>
</comment>
<reference evidence="1" key="1">
    <citation type="journal article" date="2014" name="Int. J. Syst. Evol. Microbiol.">
        <title>Complete genome sequence of Corynebacterium casei LMG S-19264T (=DSM 44701T), isolated from a smear-ripened cheese.</title>
        <authorList>
            <consortium name="US DOE Joint Genome Institute (JGI-PGF)"/>
            <person name="Walter F."/>
            <person name="Albersmeier A."/>
            <person name="Kalinowski J."/>
            <person name="Ruckert C."/>
        </authorList>
    </citation>
    <scope>NUCLEOTIDE SEQUENCE</scope>
    <source>
        <strain evidence="1">CGMCC 1.16134</strain>
    </source>
</reference>
<accession>A0A917C6H9</accession>